<keyword evidence="6 14" id="KW-0949">S-adenosyl-L-methionine</keyword>
<comment type="subcellular location">
    <subcellularLocation>
        <location evidence="14">Endoplasmic reticulum membrane</location>
        <topology evidence="14">Multi-pass membrane protein</topology>
    </subcellularLocation>
    <subcellularLocation>
        <location evidence="14">Mitochondrion membrane</location>
        <topology evidence="14">Multi-pass membrane protein</topology>
    </subcellularLocation>
</comment>
<dbReference type="Pfam" id="PF04191">
    <property type="entry name" value="PEMT"/>
    <property type="match status" value="1"/>
</dbReference>
<evidence type="ECO:0000256" key="10">
    <source>
        <dbReference type="ARBA" id="ARBA00023098"/>
    </source>
</evidence>
<accession>A0ABN8BB60</accession>
<evidence type="ECO:0000256" key="1">
    <source>
        <dbReference type="ARBA" id="ARBA00004969"/>
    </source>
</evidence>
<evidence type="ECO:0000256" key="7">
    <source>
        <dbReference type="ARBA" id="ARBA00022692"/>
    </source>
</evidence>
<dbReference type="Proteomes" id="UP001153292">
    <property type="component" value="Chromosome 7"/>
</dbReference>
<protein>
    <recommendedName>
        <fullName evidence="14">Phosphatidylethanolamine N-methyltransferase</fullName>
        <shortName evidence="14">PEAMT</shortName>
        <shortName evidence="14">PEMT</shortName>
        <ecNumber evidence="14">2.1.1.17</ecNumber>
        <ecNumber evidence="14">2.1.1.71</ecNumber>
    </recommendedName>
    <alternativeName>
        <fullName evidence="14">Phospholipid methyltransferase</fullName>
        <shortName evidence="14">PLMT</shortName>
    </alternativeName>
</protein>
<evidence type="ECO:0000256" key="6">
    <source>
        <dbReference type="ARBA" id="ARBA00022691"/>
    </source>
</evidence>
<organism evidence="16 17">
    <name type="scientific">Chilo suppressalis</name>
    <name type="common">Asiatic rice borer moth</name>
    <dbReference type="NCBI Taxonomy" id="168631"/>
    <lineage>
        <taxon>Eukaryota</taxon>
        <taxon>Metazoa</taxon>
        <taxon>Ecdysozoa</taxon>
        <taxon>Arthropoda</taxon>
        <taxon>Hexapoda</taxon>
        <taxon>Insecta</taxon>
        <taxon>Pterygota</taxon>
        <taxon>Neoptera</taxon>
        <taxon>Endopterygota</taxon>
        <taxon>Lepidoptera</taxon>
        <taxon>Glossata</taxon>
        <taxon>Ditrysia</taxon>
        <taxon>Pyraloidea</taxon>
        <taxon>Crambidae</taxon>
        <taxon>Crambinae</taxon>
        <taxon>Chilo</taxon>
    </lineage>
</organism>
<evidence type="ECO:0000313" key="17">
    <source>
        <dbReference type="Proteomes" id="UP001153292"/>
    </source>
</evidence>
<feature type="intramembrane region" description="Helical" evidence="14">
    <location>
        <begin position="27"/>
        <end position="47"/>
    </location>
</feature>
<feature type="binding site" evidence="14">
    <location>
        <begin position="194"/>
        <end position="195"/>
    </location>
    <ligand>
        <name>S-adenosyl-L-methionine</name>
        <dbReference type="ChEBI" id="CHEBI:59789"/>
    </ligand>
</feature>
<dbReference type="PROSITE" id="PS51599">
    <property type="entry name" value="SAM_PEMT_PEM2"/>
    <property type="match status" value="1"/>
</dbReference>
<keyword evidence="3 14" id="KW-0444">Lipid biosynthesis</keyword>
<feature type="transmembrane region" description="Helical" evidence="15">
    <location>
        <begin position="105"/>
        <end position="133"/>
    </location>
</feature>
<keyword evidence="11 14" id="KW-0472">Membrane</keyword>
<keyword evidence="9 14" id="KW-1133">Transmembrane helix</keyword>
<dbReference type="Gene3D" id="1.20.120.1630">
    <property type="match status" value="1"/>
</dbReference>
<dbReference type="PANTHER" id="PTHR15458">
    <property type="entry name" value="PHOSPHATIDYLETHANOLAMINE N-METHYLTRANSFERASE"/>
    <property type="match status" value="1"/>
</dbReference>
<dbReference type="EC" id="2.1.1.71" evidence="14"/>
<dbReference type="EMBL" id="OU963900">
    <property type="protein sequence ID" value="CAH0407127.1"/>
    <property type="molecule type" value="Genomic_DNA"/>
</dbReference>
<comment type="similarity">
    <text evidence="14">Belongs to the class VI-like SAM-binding methyltransferase superfamily. PEMT/PEM2 methyltransferase family.</text>
</comment>
<dbReference type="InterPro" id="IPR024960">
    <property type="entry name" value="PEMT/MFAP"/>
</dbReference>
<keyword evidence="10 14" id="KW-0443">Lipid metabolism</keyword>
<evidence type="ECO:0000256" key="8">
    <source>
        <dbReference type="ARBA" id="ARBA00022824"/>
    </source>
</evidence>
<keyword evidence="7 14" id="KW-0812">Transmembrane</keyword>
<keyword evidence="17" id="KW-1185">Reference proteome</keyword>
<comment type="pathway">
    <text evidence="1 14">Phospholipid metabolism; phosphatidylcholine biosynthesis.</text>
</comment>
<evidence type="ECO:0000256" key="14">
    <source>
        <dbReference type="HAMAP-Rule" id="MF_03216"/>
    </source>
</evidence>
<evidence type="ECO:0000256" key="11">
    <source>
        <dbReference type="ARBA" id="ARBA00023136"/>
    </source>
</evidence>
<evidence type="ECO:0000256" key="4">
    <source>
        <dbReference type="ARBA" id="ARBA00022603"/>
    </source>
</evidence>
<dbReference type="EC" id="2.1.1.17" evidence="14"/>
<feature type="topological domain" description="Cytoplasmic" evidence="14">
    <location>
        <begin position="81"/>
        <end position="107"/>
    </location>
</feature>
<feature type="topological domain" description="Lumenal" evidence="14">
    <location>
        <begin position="129"/>
        <end position="171"/>
    </location>
</feature>
<keyword evidence="4 14" id="KW-0489">Methyltransferase</keyword>
<feature type="topological domain" description="Lumenal" evidence="14">
    <location>
        <begin position="48"/>
        <end position="59"/>
    </location>
</feature>
<keyword evidence="14" id="KW-0496">Mitochondrion</keyword>
<evidence type="ECO:0000256" key="5">
    <source>
        <dbReference type="ARBA" id="ARBA00022679"/>
    </source>
</evidence>
<evidence type="ECO:0000313" key="16">
    <source>
        <dbReference type="EMBL" id="CAH0407127.1"/>
    </source>
</evidence>
<reference evidence="16" key="1">
    <citation type="submission" date="2021-12" db="EMBL/GenBank/DDBJ databases">
        <authorList>
            <person name="King R."/>
        </authorList>
    </citation>
    <scope>NUCLEOTIDE SEQUENCE</scope>
</reference>
<evidence type="ECO:0000256" key="13">
    <source>
        <dbReference type="ARBA" id="ARBA00023264"/>
    </source>
</evidence>
<keyword evidence="5 14" id="KW-0808">Transferase</keyword>
<comment type="catalytic activity">
    <reaction evidence="14">
        <text>a 1,2-diacyl-sn-glycero-3-phosphoethanolamine + S-adenosyl-L-methionine = a 1,2-diacyl-sn-glycero-3-phospho-N-methylethanolamine + S-adenosyl-L-homocysteine + H(+)</text>
        <dbReference type="Rhea" id="RHEA:11164"/>
        <dbReference type="ChEBI" id="CHEBI:15378"/>
        <dbReference type="ChEBI" id="CHEBI:57856"/>
        <dbReference type="ChEBI" id="CHEBI:59789"/>
        <dbReference type="ChEBI" id="CHEBI:64573"/>
        <dbReference type="ChEBI" id="CHEBI:64612"/>
        <dbReference type="EC" id="2.1.1.17"/>
    </reaction>
</comment>
<keyword evidence="12 14" id="KW-0594">Phospholipid biosynthesis</keyword>
<feature type="topological domain" description="Lumenal" evidence="14">
    <location>
        <begin position="1"/>
        <end position="26"/>
    </location>
</feature>
<keyword evidence="13 14" id="KW-1208">Phospholipid metabolism</keyword>
<evidence type="ECO:0000256" key="12">
    <source>
        <dbReference type="ARBA" id="ARBA00023209"/>
    </source>
</evidence>
<gene>
    <name evidence="16" type="ORF">CHILSU_LOCUS10523</name>
</gene>
<keyword evidence="8 14" id="KW-0256">Endoplasmic reticulum</keyword>
<sequence length="208" mass="23692">MNSSVEKCHMFHESAVDLLTSIDFCESTLKTSIFFVAFNPIFWNIISRLEYYTHFLTKLTRNPRTGCYVLAVTIFSLGLVRNYFFEQALYKQGVTGVLQNEVAKVLGVALIIIGQVLVLTSMYQLGIIGTYCGDYFGILMKERVSAFPFNICENPMYRGSTLSFLGISLLQGKSAGLLITFFVHMVYEIALKFEEPFTMKIYRNPKKD</sequence>
<proteinExistence type="inferred from homology"/>
<comment type="function">
    <text evidence="14">Catalyzes the three sequential steps of the methylation pathway for the biosynthesis of phosphatidylcholine, a critical and essential component for membrane structure. Uses S-adenosylmethionine (S-adenosyl-L-methionine, SAM or AdoMet) as the methyl group donor for the methylation of phosphatidylethanolamine (1,2-diacyl-sn-glycero-3-phosphoethanolamine, PE) to phosphatidylmonomethylethanolamine (1,2-diacyl-sn-glycero-3-phospho-N-methylethanolamine, PMME), PMME to phosphatidyldimethylethanolamine (1,2-diacyl-sn-glycero-3-phospho-N,N-dimethylethanolamine, PDME), and PDME to phosphatidylcholine (1,2-diacyl-sn-glycero-3-phosphocholine, PC), producing S-adenosyl-L-homocysteine in each step.</text>
</comment>
<dbReference type="HAMAP" id="MF_03216">
    <property type="entry name" value="PLMT"/>
    <property type="match status" value="1"/>
</dbReference>
<name>A0ABN8BB60_CHISP</name>
<dbReference type="InterPro" id="IPR007318">
    <property type="entry name" value="Phopholipid_MeTrfase"/>
</dbReference>
<evidence type="ECO:0000256" key="2">
    <source>
        <dbReference type="ARBA" id="ARBA00005189"/>
    </source>
</evidence>
<feature type="topological domain" description="Cytoplasmic" evidence="14">
    <location>
        <begin position="193"/>
        <end position="208"/>
    </location>
</feature>
<evidence type="ECO:0000256" key="9">
    <source>
        <dbReference type="ARBA" id="ARBA00022989"/>
    </source>
</evidence>
<comment type="catalytic activity">
    <reaction evidence="14">
        <text>a 1,2-diacyl-sn-glycero-3-phospho-N,N-dimethylethanolamine + S-adenosyl-L-methionine = a 1,2-diacyl-sn-glycero-3-phosphocholine + S-adenosyl-L-homocysteine + H(+)</text>
        <dbReference type="Rhea" id="RHEA:32739"/>
        <dbReference type="ChEBI" id="CHEBI:15378"/>
        <dbReference type="ChEBI" id="CHEBI:57643"/>
        <dbReference type="ChEBI" id="CHEBI:57856"/>
        <dbReference type="ChEBI" id="CHEBI:59789"/>
        <dbReference type="ChEBI" id="CHEBI:64572"/>
    </reaction>
</comment>
<dbReference type="PIRSF" id="PIRSF005444">
    <property type="entry name" value="PEMT"/>
    <property type="match status" value="1"/>
</dbReference>
<evidence type="ECO:0000256" key="15">
    <source>
        <dbReference type="SAM" id="Phobius"/>
    </source>
</evidence>
<comment type="pathway">
    <text evidence="2">Lipid metabolism.</text>
</comment>
<feature type="binding site" evidence="14">
    <location>
        <begin position="112"/>
        <end position="114"/>
    </location>
    <ligand>
        <name>S-adenosyl-L-methionine</name>
        <dbReference type="ChEBI" id="CHEBI:59789"/>
    </ligand>
</feature>
<evidence type="ECO:0000256" key="3">
    <source>
        <dbReference type="ARBA" id="ARBA00022516"/>
    </source>
</evidence>
<feature type="transmembrane region" description="Helical" evidence="15">
    <location>
        <begin position="67"/>
        <end position="85"/>
    </location>
</feature>
<dbReference type="PANTHER" id="PTHR15458:SF5">
    <property type="entry name" value="PHOSPHATIDYLETHANOLAMINE N-METHYLTRANSFERASE"/>
    <property type="match status" value="1"/>
</dbReference>
<comment type="catalytic activity">
    <reaction evidence="14">
        <text>a 1,2-diacyl-sn-glycero-3-phospho-N-methylethanolamine + S-adenosyl-L-methionine = a 1,2-diacyl-sn-glycero-3-phospho-N,N-dimethylethanolamine + S-adenosyl-L-homocysteine + H(+)</text>
        <dbReference type="Rhea" id="RHEA:32735"/>
        <dbReference type="ChEBI" id="CHEBI:15378"/>
        <dbReference type="ChEBI" id="CHEBI:57856"/>
        <dbReference type="ChEBI" id="CHEBI:59789"/>
        <dbReference type="ChEBI" id="CHEBI:64572"/>
        <dbReference type="ChEBI" id="CHEBI:64573"/>
        <dbReference type="EC" id="2.1.1.71"/>
    </reaction>
</comment>